<protein>
    <submittedName>
        <fullName evidence="1">Uncharacterized protein</fullName>
    </submittedName>
</protein>
<sequence length="61" mass="6935">MEDTMTEIAYPLRCQHCLANIRELNGFYEDVEGWTRCAKGVNHKPLPTVNAARDAPSEQQD</sequence>
<evidence type="ECO:0000313" key="2">
    <source>
        <dbReference type="Proteomes" id="UP000284057"/>
    </source>
</evidence>
<reference evidence="1 2" key="1">
    <citation type="submission" date="2018-09" db="EMBL/GenBank/DDBJ databases">
        <title>Isolation, diversity and antifungal activity of actinobacteria from wheat.</title>
        <authorList>
            <person name="Han C."/>
        </authorList>
    </citation>
    <scope>NUCLEOTIDE SEQUENCE [LARGE SCALE GENOMIC DNA]</scope>
    <source>
        <strain evidence="1 2">NEAU-YY265</strain>
    </source>
</reference>
<organism evidence="1 2">
    <name type="scientific">Jiangella rhizosphaerae</name>
    <dbReference type="NCBI Taxonomy" id="2293569"/>
    <lineage>
        <taxon>Bacteria</taxon>
        <taxon>Bacillati</taxon>
        <taxon>Actinomycetota</taxon>
        <taxon>Actinomycetes</taxon>
        <taxon>Jiangellales</taxon>
        <taxon>Jiangellaceae</taxon>
        <taxon>Jiangella</taxon>
    </lineage>
</organism>
<accession>A0A418KJ10</accession>
<name>A0A418KJ10_9ACTN</name>
<dbReference type="AlphaFoldDB" id="A0A418KJ10"/>
<keyword evidence="2" id="KW-1185">Reference proteome</keyword>
<dbReference type="EMBL" id="QUAL01000385">
    <property type="protein sequence ID" value="RIQ13237.1"/>
    <property type="molecule type" value="Genomic_DNA"/>
</dbReference>
<proteinExistence type="predicted"/>
<dbReference type="Proteomes" id="UP000284057">
    <property type="component" value="Unassembled WGS sequence"/>
</dbReference>
<comment type="caution">
    <text evidence="1">The sequence shown here is derived from an EMBL/GenBank/DDBJ whole genome shotgun (WGS) entry which is preliminary data.</text>
</comment>
<gene>
    <name evidence="1" type="ORF">DY240_26160</name>
</gene>
<evidence type="ECO:0000313" key="1">
    <source>
        <dbReference type="EMBL" id="RIQ13237.1"/>
    </source>
</evidence>